<evidence type="ECO:0000313" key="2">
    <source>
        <dbReference type="Proteomes" id="UP000635606"/>
    </source>
</evidence>
<organism evidence="1 2">
    <name type="scientific">Virgisporangium ochraceum</name>
    <dbReference type="NCBI Taxonomy" id="65505"/>
    <lineage>
        <taxon>Bacteria</taxon>
        <taxon>Bacillati</taxon>
        <taxon>Actinomycetota</taxon>
        <taxon>Actinomycetes</taxon>
        <taxon>Micromonosporales</taxon>
        <taxon>Micromonosporaceae</taxon>
        <taxon>Virgisporangium</taxon>
    </lineage>
</organism>
<accession>A0A8J3ZT25</accession>
<comment type="caution">
    <text evidence="1">The sequence shown here is derived from an EMBL/GenBank/DDBJ whole genome shotgun (WGS) entry which is preliminary data.</text>
</comment>
<dbReference type="AlphaFoldDB" id="A0A8J3ZT25"/>
<gene>
    <name evidence="1" type="ORF">Voc01_027920</name>
</gene>
<sequence>MPNYIVFRDVGSVLAAGNTLVSQGGALNRAVAGSAGSLRAASVFTRKDGYSQDFWTDNYAAVLEGADGPRHEDLLEMGRTWATDAETIGNNVVTATTTILWQDAIAAAELASARAT</sequence>
<keyword evidence="2" id="KW-1185">Reference proteome</keyword>
<dbReference type="RefSeq" id="WP_203927829.1">
    <property type="nucleotide sequence ID" value="NZ_BOPH01000033.1"/>
</dbReference>
<name>A0A8J3ZT25_9ACTN</name>
<reference evidence="1" key="1">
    <citation type="submission" date="2021-01" db="EMBL/GenBank/DDBJ databases">
        <title>Whole genome shotgun sequence of Virgisporangium ochraceum NBRC 16418.</title>
        <authorList>
            <person name="Komaki H."/>
            <person name="Tamura T."/>
        </authorList>
    </citation>
    <scope>NUCLEOTIDE SEQUENCE</scope>
    <source>
        <strain evidence="1">NBRC 16418</strain>
    </source>
</reference>
<protein>
    <submittedName>
        <fullName evidence="1">Uncharacterized protein</fullName>
    </submittedName>
</protein>
<dbReference type="Proteomes" id="UP000635606">
    <property type="component" value="Unassembled WGS sequence"/>
</dbReference>
<proteinExistence type="predicted"/>
<evidence type="ECO:0000313" key="1">
    <source>
        <dbReference type="EMBL" id="GIJ67875.1"/>
    </source>
</evidence>
<dbReference type="EMBL" id="BOPH01000033">
    <property type="protein sequence ID" value="GIJ67875.1"/>
    <property type="molecule type" value="Genomic_DNA"/>
</dbReference>